<evidence type="ECO:0000313" key="5">
    <source>
        <dbReference type="EMBL" id="SAI70913.1"/>
    </source>
</evidence>
<dbReference type="PANTHER" id="PTHR44846:SF17">
    <property type="entry name" value="GNTR-FAMILY TRANSCRIPTIONAL REGULATOR"/>
    <property type="match status" value="1"/>
</dbReference>
<dbReference type="GO" id="GO:0003700">
    <property type="term" value="F:DNA-binding transcription factor activity"/>
    <property type="evidence" value="ECO:0007669"/>
    <property type="project" value="InterPro"/>
</dbReference>
<gene>
    <name evidence="5" type="primary">mngR</name>
    <name evidence="5" type="ORF">SAMEA3906486_03241</name>
</gene>
<dbReference type="InterPro" id="IPR028978">
    <property type="entry name" value="Chorismate_lyase_/UTRA_dom_sf"/>
</dbReference>
<dbReference type="InterPro" id="IPR036388">
    <property type="entry name" value="WH-like_DNA-bd_sf"/>
</dbReference>
<reference evidence="5 6" key="1">
    <citation type="submission" date="2016-04" db="EMBL/GenBank/DDBJ databases">
        <authorList>
            <consortium name="Pathogen Informatics"/>
        </authorList>
    </citation>
    <scope>NUCLEOTIDE SEQUENCE [LARGE SCALE GENOMIC DNA]</scope>
    <source>
        <strain evidence="5 6">H050680373</strain>
    </source>
</reference>
<dbReference type="Pfam" id="PF00392">
    <property type="entry name" value="GntR"/>
    <property type="match status" value="1"/>
</dbReference>
<dbReference type="PROSITE" id="PS50949">
    <property type="entry name" value="HTH_GNTR"/>
    <property type="match status" value="1"/>
</dbReference>
<proteinExistence type="predicted"/>
<keyword evidence="3" id="KW-0804">Transcription</keyword>
<accession>A0A157SL65</accession>
<dbReference type="Gene3D" id="3.40.1410.10">
    <property type="entry name" value="Chorismate lyase-like"/>
    <property type="match status" value="1"/>
</dbReference>
<dbReference type="InterPro" id="IPR000524">
    <property type="entry name" value="Tscrpt_reg_HTH_GntR"/>
</dbReference>
<dbReference type="RefSeq" id="WP_066129079.1">
    <property type="nucleotide sequence ID" value="NZ_FKIF01000007.1"/>
</dbReference>
<evidence type="ECO:0000259" key="4">
    <source>
        <dbReference type="PROSITE" id="PS50949"/>
    </source>
</evidence>
<dbReference type="Gene3D" id="1.10.10.10">
    <property type="entry name" value="Winged helix-like DNA-binding domain superfamily/Winged helix DNA-binding domain"/>
    <property type="match status" value="1"/>
</dbReference>
<dbReference type="Pfam" id="PF07702">
    <property type="entry name" value="UTRA"/>
    <property type="match status" value="1"/>
</dbReference>
<dbReference type="SUPFAM" id="SSF46785">
    <property type="entry name" value="Winged helix' DNA-binding domain"/>
    <property type="match status" value="1"/>
</dbReference>
<dbReference type="OrthoDB" id="7363114at2"/>
<dbReference type="GO" id="GO:0003677">
    <property type="term" value="F:DNA binding"/>
    <property type="evidence" value="ECO:0007669"/>
    <property type="project" value="UniProtKB-KW"/>
</dbReference>
<dbReference type="SMART" id="SM00866">
    <property type="entry name" value="UTRA"/>
    <property type="match status" value="1"/>
</dbReference>
<dbReference type="AlphaFoldDB" id="A0A157SL65"/>
<dbReference type="InterPro" id="IPR011663">
    <property type="entry name" value="UTRA"/>
</dbReference>
<protein>
    <submittedName>
        <fullName evidence="5">GntR family transcriptional regulator</fullName>
    </submittedName>
</protein>
<keyword evidence="2" id="KW-0238">DNA-binding</keyword>
<evidence type="ECO:0000313" key="6">
    <source>
        <dbReference type="Proteomes" id="UP000076848"/>
    </source>
</evidence>
<keyword evidence="1" id="KW-0805">Transcription regulation</keyword>
<dbReference type="PRINTS" id="PR00035">
    <property type="entry name" value="HTHGNTR"/>
</dbReference>
<sequence>MKKTQSATTNSLSGNTGLPLYQRVVAVLREAILRGEFPIGSQLPTENELCERFDISRHTVRAALRELRAQNLVTSRRGSGTTVIHPDDNPQTYVHRTGTIADLVQYALGRWDIVDSEMVELDEAQARRLDSAVGARWLRMRACRYQDEPANPVSWTEFYLHADYAQVARLIGKDTRPIHELVQELYGAQVDEVTQTMRAVEVPEYVARRLKLKKRSTVISVERIYRLANGKVIEASTNLYPAANFQFEIKLRRTGQPMPAEAFPGN</sequence>
<keyword evidence="6" id="KW-1185">Reference proteome</keyword>
<dbReference type="InterPro" id="IPR050679">
    <property type="entry name" value="Bact_HTH_transcr_reg"/>
</dbReference>
<dbReference type="Proteomes" id="UP000076848">
    <property type="component" value="Unassembled WGS sequence"/>
</dbReference>
<evidence type="ECO:0000256" key="1">
    <source>
        <dbReference type="ARBA" id="ARBA00023015"/>
    </source>
</evidence>
<dbReference type="GO" id="GO:0045892">
    <property type="term" value="P:negative regulation of DNA-templated transcription"/>
    <property type="evidence" value="ECO:0007669"/>
    <property type="project" value="TreeGrafter"/>
</dbReference>
<dbReference type="SMART" id="SM00345">
    <property type="entry name" value="HTH_GNTR"/>
    <property type="match status" value="1"/>
</dbReference>
<dbReference type="SUPFAM" id="SSF64288">
    <property type="entry name" value="Chorismate lyase-like"/>
    <property type="match status" value="1"/>
</dbReference>
<dbReference type="CDD" id="cd07377">
    <property type="entry name" value="WHTH_GntR"/>
    <property type="match status" value="1"/>
</dbReference>
<dbReference type="EMBL" id="FKIF01000007">
    <property type="protein sequence ID" value="SAI70913.1"/>
    <property type="molecule type" value="Genomic_DNA"/>
</dbReference>
<dbReference type="InterPro" id="IPR036390">
    <property type="entry name" value="WH_DNA-bd_sf"/>
</dbReference>
<organism evidence="5 6">
    <name type="scientific">Bordetella ansorpii</name>
    <dbReference type="NCBI Taxonomy" id="288768"/>
    <lineage>
        <taxon>Bacteria</taxon>
        <taxon>Pseudomonadati</taxon>
        <taxon>Pseudomonadota</taxon>
        <taxon>Betaproteobacteria</taxon>
        <taxon>Burkholderiales</taxon>
        <taxon>Alcaligenaceae</taxon>
        <taxon>Bordetella</taxon>
    </lineage>
</organism>
<dbReference type="PANTHER" id="PTHR44846">
    <property type="entry name" value="MANNOSYL-D-GLYCERATE TRANSPORT/METABOLISM SYSTEM REPRESSOR MNGR-RELATED"/>
    <property type="match status" value="1"/>
</dbReference>
<evidence type="ECO:0000256" key="2">
    <source>
        <dbReference type="ARBA" id="ARBA00023125"/>
    </source>
</evidence>
<dbReference type="STRING" id="288768.SAMEA3906486_03241"/>
<feature type="domain" description="HTH gntR-type" evidence="4">
    <location>
        <begin position="18"/>
        <end position="86"/>
    </location>
</feature>
<evidence type="ECO:0000256" key="3">
    <source>
        <dbReference type="ARBA" id="ARBA00023163"/>
    </source>
</evidence>
<name>A0A157SL65_9BORD</name>